<reference evidence="2 3" key="1">
    <citation type="submission" date="2008-11" db="EMBL/GenBank/DDBJ databases">
        <title>Draft genome sequence of Bacteroides pectinophilus (ATCC 43243).</title>
        <authorList>
            <person name="Sudarsanam P."/>
            <person name="Ley R."/>
            <person name="Guruge J."/>
            <person name="Turnbaugh P.J."/>
            <person name="Mahowald M."/>
            <person name="Liep D."/>
            <person name="Gordon J."/>
        </authorList>
    </citation>
    <scope>NUCLEOTIDE SEQUENCE [LARGE SCALE GENOMIC DNA]</scope>
    <source>
        <strain evidence="2 3">ATCC 43243</strain>
    </source>
</reference>
<keyword evidence="3" id="KW-1185">Reference proteome</keyword>
<protein>
    <submittedName>
        <fullName evidence="2">Uncharacterized protein</fullName>
    </submittedName>
</protein>
<keyword evidence="1" id="KW-1133">Transmembrane helix</keyword>
<dbReference type="STRING" id="483218.BACPEC_00138"/>
<sequence>MGGTVMYYETKYKTGKGAILPSVIGIMADVILIIVLSFNLL</sequence>
<keyword evidence="1" id="KW-0812">Transmembrane</keyword>
<evidence type="ECO:0000313" key="2">
    <source>
        <dbReference type="EMBL" id="EEC58797.1"/>
    </source>
</evidence>
<accession>B7AN86</accession>
<evidence type="ECO:0000313" key="3">
    <source>
        <dbReference type="Proteomes" id="UP000003136"/>
    </source>
</evidence>
<feature type="transmembrane region" description="Helical" evidence="1">
    <location>
        <begin position="20"/>
        <end position="40"/>
    </location>
</feature>
<dbReference type="Proteomes" id="UP000003136">
    <property type="component" value="Unassembled WGS sequence"/>
</dbReference>
<dbReference type="HOGENOM" id="CLU_3265887_0_0_9"/>
<dbReference type="AlphaFoldDB" id="B7AN86"/>
<name>B7AN86_9FIRM</name>
<keyword evidence="1" id="KW-0472">Membrane</keyword>
<reference evidence="2 3" key="2">
    <citation type="submission" date="2008-11" db="EMBL/GenBank/DDBJ databases">
        <authorList>
            <person name="Fulton L."/>
            <person name="Clifton S."/>
            <person name="Fulton B."/>
            <person name="Xu J."/>
            <person name="Minx P."/>
            <person name="Pepin K.H."/>
            <person name="Johnson M."/>
            <person name="Bhonagiri V."/>
            <person name="Nash W.E."/>
            <person name="Mardis E.R."/>
            <person name="Wilson R.K."/>
        </authorList>
    </citation>
    <scope>NUCLEOTIDE SEQUENCE [LARGE SCALE GENOMIC DNA]</scope>
    <source>
        <strain evidence="2 3">ATCC 43243</strain>
    </source>
</reference>
<gene>
    <name evidence="2" type="ORF">BACPEC_00138</name>
</gene>
<organism evidence="2 3">
    <name type="scientific">[Bacteroides] pectinophilus ATCC 43243</name>
    <dbReference type="NCBI Taxonomy" id="483218"/>
    <lineage>
        <taxon>Bacteria</taxon>
        <taxon>Bacillati</taxon>
        <taxon>Bacillota</taxon>
        <taxon>Clostridia</taxon>
        <taxon>Eubacteriales</taxon>
    </lineage>
</organism>
<proteinExistence type="predicted"/>
<comment type="caution">
    <text evidence="2">The sequence shown here is derived from an EMBL/GenBank/DDBJ whole genome shotgun (WGS) entry which is preliminary data.</text>
</comment>
<evidence type="ECO:0000256" key="1">
    <source>
        <dbReference type="SAM" id="Phobius"/>
    </source>
</evidence>
<dbReference type="EMBL" id="ABVQ01000031">
    <property type="protein sequence ID" value="EEC58797.1"/>
    <property type="molecule type" value="Genomic_DNA"/>
</dbReference>